<evidence type="ECO:0000313" key="4">
    <source>
        <dbReference type="EMBL" id="MFC6645403.1"/>
    </source>
</evidence>
<name>A0ABW1Z929_9BACT</name>
<gene>
    <name evidence="4" type="ORF">ACFQBQ_07355</name>
</gene>
<dbReference type="Gene3D" id="1.10.390.10">
    <property type="entry name" value="Neutral Protease Domain 2"/>
    <property type="match status" value="1"/>
</dbReference>
<dbReference type="Gene3D" id="2.30.42.10">
    <property type="match status" value="1"/>
</dbReference>
<dbReference type="PIRSF" id="PIRSF016493">
    <property type="entry name" value="Glycyl_aminpptds"/>
    <property type="match status" value="1"/>
</dbReference>
<dbReference type="InterPro" id="IPR040756">
    <property type="entry name" value="Peptidase_M61_N"/>
</dbReference>
<dbReference type="EMBL" id="JBHSWI010000001">
    <property type="protein sequence ID" value="MFC6645403.1"/>
    <property type="molecule type" value="Genomic_DNA"/>
</dbReference>
<feature type="domain" description="Peptidase M61 N-terminal" evidence="3">
    <location>
        <begin position="28"/>
        <end position="203"/>
    </location>
</feature>
<dbReference type="RefSeq" id="WP_263371775.1">
    <property type="nucleotide sequence ID" value="NZ_JAGSYD010000003.1"/>
</dbReference>
<dbReference type="Gene3D" id="2.60.40.3650">
    <property type="match status" value="1"/>
</dbReference>
<proteinExistence type="predicted"/>
<organism evidence="4 5">
    <name type="scientific">Granulicella cerasi</name>
    <dbReference type="NCBI Taxonomy" id="741063"/>
    <lineage>
        <taxon>Bacteria</taxon>
        <taxon>Pseudomonadati</taxon>
        <taxon>Acidobacteriota</taxon>
        <taxon>Terriglobia</taxon>
        <taxon>Terriglobales</taxon>
        <taxon>Acidobacteriaceae</taxon>
        <taxon>Granulicella</taxon>
    </lineage>
</organism>
<feature type="signal peptide" evidence="1">
    <location>
        <begin position="1"/>
        <end position="21"/>
    </location>
</feature>
<dbReference type="InterPro" id="IPR036034">
    <property type="entry name" value="PDZ_sf"/>
</dbReference>
<dbReference type="SUPFAM" id="SSF50156">
    <property type="entry name" value="PDZ domain-like"/>
    <property type="match status" value="1"/>
</dbReference>
<accession>A0ABW1Z929</accession>
<dbReference type="Proteomes" id="UP001596391">
    <property type="component" value="Unassembled WGS sequence"/>
</dbReference>
<sequence>MRFSFASLLSVALVCAGSAAAQTAPITLAVDLTDAPRKMLHATEVLPVAAGPLTLVYPKWIPGEHGPTGPIDQSVGIVITTDSGQRVKWERDDVNMFAYHLTVPAGAKSLTVKLDFLATAAASGFSAGASTSANLALLSWNTVLLYPDGMQGDKVFFTPSLKVPEGWKFGTALDASAPASAGTTSFKTVSLEQLIDSPVLAGRWFREVALATDVTPKHFLDMAGDGPEDLALSDEHIENFSRLVRETGDLYQSRHYGSYHFLVTLSDQVAHFGLEHHQSSDDRVGHTTFSNDQAFTENGLLLPHEFTHSWNGKYRRPAGLATGNYHSPMKGELLWVYEGLTEYLGDVLAARSGIWSPEIYRDRLATVYGYLNDTRTGRTWRDLQDTATAAQILYSAGGPYDNVRRNVDYYDEGELLWLEVDLTIREKTNGKKSLNDFAAAFEGVGGNTAPKVVPYTFEDVVKTLNSVVKYDWATFLRTRLDSNEFHAPEQKGLDALSGYKLTYTDKPNYWTQLTESEGGLDARYSLGIFVGASGTLNDVILDSPAFKAGLAPSFRIAAVNGRTFSSALLRAAIQDAKDKGPAVELIVENTGYYKVVRIDYHGGERYPSLVRVDSVPTRLDDILKPMANMK</sequence>
<dbReference type="InterPro" id="IPR024191">
    <property type="entry name" value="Peptidase_M61"/>
</dbReference>
<feature type="chain" id="PRO_5047226067" evidence="1">
    <location>
        <begin position="22"/>
        <end position="630"/>
    </location>
</feature>
<evidence type="ECO:0000259" key="2">
    <source>
        <dbReference type="Pfam" id="PF05299"/>
    </source>
</evidence>
<comment type="caution">
    <text evidence="4">The sequence shown here is derived from an EMBL/GenBank/DDBJ whole genome shotgun (WGS) entry which is preliminary data.</text>
</comment>
<feature type="domain" description="Peptidase M61 catalytic" evidence="2">
    <location>
        <begin position="301"/>
        <end position="416"/>
    </location>
</feature>
<protein>
    <submittedName>
        <fullName evidence="4">M61 family metallopeptidase</fullName>
    </submittedName>
</protein>
<evidence type="ECO:0000259" key="3">
    <source>
        <dbReference type="Pfam" id="PF17899"/>
    </source>
</evidence>
<dbReference type="Pfam" id="PF05299">
    <property type="entry name" value="Peptidase_M61"/>
    <property type="match status" value="1"/>
</dbReference>
<evidence type="ECO:0000256" key="1">
    <source>
        <dbReference type="SAM" id="SignalP"/>
    </source>
</evidence>
<evidence type="ECO:0000313" key="5">
    <source>
        <dbReference type="Proteomes" id="UP001596391"/>
    </source>
</evidence>
<keyword evidence="1" id="KW-0732">Signal</keyword>
<dbReference type="InterPro" id="IPR027268">
    <property type="entry name" value="Peptidase_M4/M1_CTD_sf"/>
</dbReference>
<dbReference type="InterPro" id="IPR007963">
    <property type="entry name" value="Peptidase_M61_catalytic"/>
</dbReference>
<dbReference type="Pfam" id="PF17899">
    <property type="entry name" value="Peptidase_M61_N"/>
    <property type="match status" value="1"/>
</dbReference>
<keyword evidence="5" id="KW-1185">Reference proteome</keyword>
<reference evidence="5" key="1">
    <citation type="journal article" date="2019" name="Int. J. Syst. Evol. Microbiol.">
        <title>The Global Catalogue of Microorganisms (GCM) 10K type strain sequencing project: providing services to taxonomists for standard genome sequencing and annotation.</title>
        <authorList>
            <consortium name="The Broad Institute Genomics Platform"/>
            <consortium name="The Broad Institute Genome Sequencing Center for Infectious Disease"/>
            <person name="Wu L."/>
            <person name="Ma J."/>
        </authorList>
    </citation>
    <scope>NUCLEOTIDE SEQUENCE [LARGE SCALE GENOMIC DNA]</scope>
    <source>
        <strain evidence="5">CGMCC 1.16026</strain>
    </source>
</reference>